<keyword evidence="2" id="KW-0067">ATP-binding</keyword>
<proteinExistence type="predicted"/>
<evidence type="ECO:0000313" key="6">
    <source>
        <dbReference type="Proteomes" id="UP000076796"/>
    </source>
</evidence>
<evidence type="ECO:0000259" key="4">
    <source>
        <dbReference type="PROSITE" id="PS51459"/>
    </source>
</evidence>
<feature type="binding site" evidence="2">
    <location>
        <begin position="179"/>
        <end position="186"/>
    </location>
    <ligand>
        <name>ATP</name>
        <dbReference type="ChEBI" id="CHEBI:30616"/>
    </ligand>
</feature>
<dbReference type="InterPro" id="IPR003812">
    <property type="entry name" value="Fido"/>
</dbReference>
<keyword evidence="6" id="KW-1185">Reference proteome</keyword>
<dbReference type="PROSITE" id="PS51459">
    <property type="entry name" value="FIDO"/>
    <property type="match status" value="1"/>
</dbReference>
<dbReference type="OrthoDB" id="9813719at2"/>
<dbReference type="Gene3D" id="1.10.3290.10">
    <property type="entry name" value="Fido-like domain"/>
    <property type="match status" value="1"/>
</dbReference>
<keyword evidence="2" id="KW-0547">Nucleotide-binding</keyword>
<organism evidence="5 6">
    <name type="scientific">Paenibacillus glucanolyticus</name>
    <dbReference type="NCBI Taxonomy" id="59843"/>
    <lineage>
        <taxon>Bacteria</taxon>
        <taxon>Bacillati</taxon>
        <taxon>Bacillota</taxon>
        <taxon>Bacilli</taxon>
        <taxon>Bacillales</taxon>
        <taxon>Paenibacillaceae</taxon>
        <taxon>Paenibacillus</taxon>
    </lineage>
</organism>
<reference evidence="5" key="1">
    <citation type="journal article" date="2016" name="Genome Announc.">
        <title>Draft genomes of two strains of Paenibacillus glucanolyticus with capability to degrade lignocellulose.</title>
        <authorList>
            <person name="Mathews S.L."/>
            <person name="Pawlak J."/>
            <person name="Grunden A.M."/>
        </authorList>
    </citation>
    <scope>NUCLEOTIDE SEQUENCE [LARGE SCALE GENOMIC DNA]</scope>
    <source>
        <strain evidence="5">SLM1</strain>
    </source>
</reference>
<name>A0A163GKM0_9BACL</name>
<feature type="active site" evidence="1">
    <location>
        <position position="175"/>
    </location>
</feature>
<evidence type="ECO:0000256" key="3">
    <source>
        <dbReference type="PIRSR" id="PIRSR640198-3"/>
    </source>
</evidence>
<dbReference type="PANTHER" id="PTHR13504:SF38">
    <property type="entry name" value="FIDO DOMAIN-CONTAINING PROTEIN"/>
    <property type="match status" value="1"/>
</dbReference>
<evidence type="ECO:0000313" key="5">
    <source>
        <dbReference type="EMBL" id="KZS45022.1"/>
    </source>
</evidence>
<evidence type="ECO:0000256" key="2">
    <source>
        <dbReference type="PIRSR" id="PIRSR640198-2"/>
    </source>
</evidence>
<dbReference type="AlphaFoldDB" id="A0A163GKM0"/>
<accession>A0A163GKM0</accession>
<gene>
    <name evidence="5" type="ORF">AWU65_03305</name>
</gene>
<sequence>MFEKIDALRSEVDQRRPLSADLMKIVAQKFREEWTYHTNAIEGNTFSYQETAFFLREGLTVKGKSLREHLEIINHAEAIDYLQEVITTRDLTERLIKDFHALLFQGVRDIDFAPGEYKKHDNHVLTISGKIHHYTPAIQVPIEMEQLMLWYESNKTIIHPIQIAATFHHKLVAIHPFTDGNARVSRLAMNFILMKNGFPPAIIRNENREDYYAALEKADNGDLSLIIDLVAAEVKNNLDLMLSAL</sequence>
<feature type="domain" description="Fido" evidence="4">
    <location>
        <begin position="91"/>
        <end position="232"/>
    </location>
</feature>
<protein>
    <submittedName>
        <fullName evidence="5">Cell filamentation protein Fic</fullName>
    </submittedName>
</protein>
<dbReference type="RefSeq" id="WP_063477526.1">
    <property type="nucleotide sequence ID" value="NZ_JBCMWP010000019.1"/>
</dbReference>
<dbReference type="InterPro" id="IPR036597">
    <property type="entry name" value="Fido-like_dom_sf"/>
</dbReference>
<evidence type="ECO:0000256" key="1">
    <source>
        <dbReference type="PIRSR" id="PIRSR640198-1"/>
    </source>
</evidence>
<dbReference type="Proteomes" id="UP000076796">
    <property type="component" value="Unassembled WGS sequence"/>
</dbReference>
<dbReference type="InterPro" id="IPR040198">
    <property type="entry name" value="Fido_containing"/>
</dbReference>
<dbReference type="GO" id="GO:0005524">
    <property type="term" value="F:ATP binding"/>
    <property type="evidence" value="ECO:0007669"/>
    <property type="project" value="UniProtKB-KW"/>
</dbReference>
<feature type="site" description="Important for autoinhibition of adenylyltransferase activity" evidence="3">
    <location>
        <position position="42"/>
    </location>
</feature>
<dbReference type="SUPFAM" id="SSF140931">
    <property type="entry name" value="Fic-like"/>
    <property type="match status" value="1"/>
</dbReference>
<comment type="caution">
    <text evidence="5">The sequence shown here is derived from an EMBL/GenBank/DDBJ whole genome shotgun (WGS) entry which is preliminary data.</text>
</comment>
<dbReference type="PANTHER" id="PTHR13504">
    <property type="entry name" value="FIDO DOMAIN-CONTAINING PROTEIN DDB_G0283145"/>
    <property type="match status" value="1"/>
</dbReference>
<dbReference type="EMBL" id="LWMH01000001">
    <property type="protein sequence ID" value="KZS45022.1"/>
    <property type="molecule type" value="Genomic_DNA"/>
</dbReference>
<feature type="binding site" evidence="2">
    <location>
        <begin position="211"/>
        <end position="212"/>
    </location>
    <ligand>
        <name>ATP</name>
        <dbReference type="ChEBI" id="CHEBI:30616"/>
    </ligand>
</feature>
<dbReference type="Pfam" id="PF02661">
    <property type="entry name" value="Fic"/>
    <property type="match status" value="1"/>
</dbReference>